<evidence type="ECO:0000313" key="3">
    <source>
        <dbReference type="Proteomes" id="UP000240203"/>
    </source>
</evidence>
<evidence type="ECO:0000313" key="2">
    <source>
        <dbReference type="EMBL" id="CAD65756.1"/>
    </source>
</evidence>
<evidence type="ECO:0000259" key="1">
    <source>
        <dbReference type="Pfam" id="PF09593"/>
    </source>
</evidence>
<protein>
    <submittedName>
        <fullName evidence="2">C1 protein</fullName>
    </submittedName>
</protein>
<dbReference type="Proteomes" id="UP000240203">
    <property type="component" value="Segment"/>
</dbReference>
<sequence length="122" mass="14144">MHSKMTLQYRNTKGLRFMIDVRLQGERFVMVKIRFSSTRAPALIKRKFNIPYGHDGIIVPFDFNVLETGIKDMMEILFKDASLETFKPEEMVQIIDIIMMHDANVMDINLDVEYDVANNVGA</sequence>
<proteinExistence type="predicted"/>
<dbReference type="InterPro" id="IPR018583">
    <property type="entry name" value="CLCuD_DNA-betaC1"/>
</dbReference>
<dbReference type="OrthoDB" id="17520at10239"/>
<organism evidence="2 3">
    <name type="scientific">Tomato leaf curl Laos betasatellite</name>
    <dbReference type="NCBI Taxonomy" id="2010333"/>
    <lineage>
        <taxon>Viruses</taxon>
        <taxon>Viruses incertae sedis</taxon>
        <taxon>Tolecusatellitidae</taxon>
        <taxon>Betasatellite</taxon>
        <taxon>Betasatellite solanilaosense</taxon>
    </lineage>
</organism>
<dbReference type="KEGG" id="vg:37619596"/>
<dbReference type="GeneID" id="37619596"/>
<keyword evidence="3" id="KW-1185">Reference proteome</keyword>
<gene>
    <name evidence="2" type="primary">C1</name>
</gene>
<dbReference type="EMBL" id="AJ542491">
    <property type="protein sequence ID" value="CAD65756.1"/>
    <property type="molecule type" value="Genomic_DNA"/>
</dbReference>
<name>Q70UF7_9VIRU</name>
<reference evidence="2 3" key="1">
    <citation type="journal article" date="2004" name="Arch. Virol.">
        <title>Diversity of begomovirus DNA beta satellites of non-malvaceous plants in east and south east Asia.</title>
        <authorList>
            <person name="Bull S.E."/>
            <person name="Tsai W.S."/>
            <person name="Briddon R.W."/>
            <person name="Markham P.G."/>
            <person name="Stanley J."/>
            <person name="Green S.K."/>
        </authorList>
    </citation>
    <scope>NUCLEOTIDE SEQUENCE [LARGE SCALE GENOMIC DNA]</scope>
</reference>
<dbReference type="RefSeq" id="YP_009508245.1">
    <property type="nucleotide sequence ID" value="NC_038925.1"/>
</dbReference>
<dbReference type="Pfam" id="PF09593">
    <property type="entry name" value="Pathogen_betaC1"/>
    <property type="match status" value="1"/>
</dbReference>
<accession>Q70UF7</accession>
<feature type="domain" description="Cotton leaf-curl disease DNA-betaC1" evidence="1">
    <location>
        <begin position="6"/>
        <end position="120"/>
    </location>
</feature>